<dbReference type="PANTHER" id="PTHR11895:SF7">
    <property type="entry name" value="GLUTAMYL-TRNA(GLN) AMIDOTRANSFERASE SUBUNIT A, MITOCHONDRIAL"/>
    <property type="match status" value="1"/>
</dbReference>
<dbReference type="EMBL" id="JAOWKZ010000004">
    <property type="protein sequence ID" value="MCV2873676.1"/>
    <property type="molecule type" value="Genomic_DNA"/>
</dbReference>
<evidence type="ECO:0000259" key="2">
    <source>
        <dbReference type="Pfam" id="PF01425"/>
    </source>
</evidence>
<proteinExistence type="inferred from homology"/>
<evidence type="ECO:0000313" key="4">
    <source>
        <dbReference type="Proteomes" id="UP001652564"/>
    </source>
</evidence>
<organism evidence="3 4">
    <name type="scientific">Albidovulum litorale</name>
    <dbReference type="NCBI Taxonomy" id="2984134"/>
    <lineage>
        <taxon>Bacteria</taxon>
        <taxon>Pseudomonadati</taxon>
        <taxon>Pseudomonadota</taxon>
        <taxon>Alphaproteobacteria</taxon>
        <taxon>Rhodobacterales</taxon>
        <taxon>Paracoccaceae</taxon>
        <taxon>Albidovulum</taxon>
    </lineage>
</organism>
<dbReference type="PANTHER" id="PTHR11895">
    <property type="entry name" value="TRANSAMIDASE"/>
    <property type="match status" value="1"/>
</dbReference>
<keyword evidence="4" id="KW-1185">Reference proteome</keyword>
<comment type="caution">
    <text evidence="3">The sequence shown here is derived from an EMBL/GenBank/DDBJ whole genome shotgun (WGS) entry which is preliminary data.</text>
</comment>
<dbReference type="Gene3D" id="3.90.1300.10">
    <property type="entry name" value="Amidase signature (AS) domain"/>
    <property type="match status" value="1"/>
</dbReference>
<dbReference type="Proteomes" id="UP001652564">
    <property type="component" value="Unassembled WGS sequence"/>
</dbReference>
<name>A0ABT2ZSE3_9RHOB</name>
<dbReference type="InterPro" id="IPR000120">
    <property type="entry name" value="Amidase"/>
</dbReference>
<dbReference type="InterPro" id="IPR023631">
    <property type="entry name" value="Amidase_dom"/>
</dbReference>
<comment type="similarity">
    <text evidence="1">Belongs to the amidase family.</text>
</comment>
<protein>
    <submittedName>
        <fullName evidence="3">Amidase</fullName>
    </submittedName>
</protein>
<dbReference type="Pfam" id="PF01425">
    <property type="entry name" value="Amidase"/>
    <property type="match status" value="1"/>
</dbReference>
<gene>
    <name evidence="3" type="ORF">OEZ71_15360</name>
</gene>
<feature type="domain" description="Amidase" evidence="2">
    <location>
        <begin position="38"/>
        <end position="463"/>
    </location>
</feature>
<sequence>MKAPDVTTSATTIDLDLCYMPATEQLRLFRARKLSPVEVLEAQLARAEQVEPVINAFTETFADKAMAAARQAEKVWTTRPDTARPLEGITVAVKDEMPVKGQRNTQGSLIYKDYIADHTHPVATRLQEAGAIFHARTTTPEFCCAWITASRLHGVTRNPWNPDYTCSGSSGGAGAALAAGTTTLATGSDIGGSIRGPAGANGIVGYKPPYGRVPDEPPFNLDWYCHVGPMARTVGDTAIMQNVISGIHPQDIATVREKMVIPTGGWGDLKGKRIAWTLDVGNGVVADEVAAQTMKVLEALADAGASIEEVSLGWGADVRDGCKFYLDHLMGSALKREVEAHPDLVCDYTAFYAERSGTTTADQFLWSLDVAGDIYSRFGPMMEEYYAFICPTFATHEVRANQMPWERMIVQGRDFDSDYDCNLQTVFNMLSRLPVLAVPAGIAANGLPSGVQIAARAFDDPRVFHVASLLERTMPWLDRDERRPRFLVDPPSRGTALHDCGDSF</sequence>
<evidence type="ECO:0000313" key="3">
    <source>
        <dbReference type="EMBL" id="MCV2873676.1"/>
    </source>
</evidence>
<accession>A0ABT2ZSE3</accession>
<evidence type="ECO:0000256" key="1">
    <source>
        <dbReference type="ARBA" id="ARBA00009199"/>
    </source>
</evidence>
<reference evidence="3 4" key="1">
    <citation type="submission" date="2022-10" db="EMBL/GenBank/DDBJ databases">
        <title>Defluviimonas sp. nov., isolated from ocean surface sediments.</title>
        <authorList>
            <person name="He W."/>
            <person name="Wang L."/>
            <person name="Zhang D.-F."/>
        </authorList>
    </citation>
    <scope>NUCLEOTIDE SEQUENCE [LARGE SCALE GENOMIC DNA]</scope>
    <source>
        <strain evidence="3 4">WL0050</strain>
    </source>
</reference>
<dbReference type="InterPro" id="IPR036928">
    <property type="entry name" value="AS_sf"/>
</dbReference>
<dbReference type="RefSeq" id="WP_263740912.1">
    <property type="nucleotide sequence ID" value="NZ_JAOWKZ010000004.1"/>
</dbReference>
<dbReference type="SUPFAM" id="SSF75304">
    <property type="entry name" value="Amidase signature (AS) enzymes"/>
    <property type="match status" value="1"/>
</dbReference>